<organism evidence="10 11">
    <name type="scientific">Funneliformis caledonium</name>
    <dbReference type="NCBI Taxonomy" id="1117310"/>
    <lineage>
        <taxon>Eukaryota</taxon>
        <taxon>Fungi</taxon>
        <taxon>Fungi incertae sedis</taxon>
        <taxon>Mucoromycota</taxon>
        <taxon>Glomeromycotina</taxon>
        <taxon>Glomeromycetes</taxon>
        <taxon>Glomerales</taxon>
        <taxon>Glomeraceae</taxon>
        <taxon>Funneliformis</taxon>
    </lineage>
</organism>
<evidence type="ECO:0000256" key="7">
    <source>
        <dbReference type="ARBA" id="ARBA00023136"/>
    </source>
</evidence>
<keyword evidence="4" id="KW-0256">Endoplasmic reticulum</keyword>
<evidence type="ECO:0000313" key="10">
    <source>
        <dbReference type="EMBL" id="CAG8483858.1"/>
    </source>
</evidence>
<evidence type="ECO:0000256" key="5">
    <source>
        <dbReference type="ARBA" id="ARBA00022968"/>
    </source>
</evidence>
<comment type="subcellular location">
    <subcellularLocation>
        <location evidence="1">Endoplasmic reticulum membrane</location>
        <topology evidence="1">Single-pass type III membrane protein</topology>
    </subcellularLocation>
</comment>
<evidence type="ECO:0000256" key="3">
    <source>
        <dbReference type="ARBA" id="ARBA00022692"/>
    </source>
</evidence>
<name>A0A9N8WDS1_9GLOM</name>
<comment type="caution">
    <text evidence="10">The sequence shown here is derived from an EMBL/GenBank/DDBJ whole genome shotgun (WGS) entry which is preliminary data.</text>
</comment>
<evidence type="ECO:0000256" key="8">
    <source>
        <dbReference type="SAM" id="MobiDB-lite"/>
    </source>
</evidence>
<comment type="similarity">
    <text evidence="2">Belongs to the OST4 family.</text>
</comment>
<evidence type="ECO:0000256" key="6">
    <source>
        <dbReference type="ARBA" id="ARBA00022989"/>
    </source>
</evidence>
<sequence>MITDTTLTVLCNSLGGVVMALIFAYHFVVINSKDNSNNSKSKDKNVSEPIKENKTPETSKEKKLSEPSKEKKRVST</sequence>
<keyword evidence="11" id="KW-1185">Reference proteome</keyword>
<keyword evidence="7 9" id="KW-0472">Membrane</keyword>
<evidence type="ECO:0000256" key="2">
    <source>
        <dbReference type="ARBA" id="ARBA00007685"/>
    </source>
</evidence>
<gene>
    <name evidence="10" type="ORF">FCALED_LOCUS2853</name>
</gene>
<dbReference type="SUPFAM" id="SSF103464">
    <property type="entry name" value="Oligosaccharyltransferase subunit ost4p"/>
    <property type="match status" value="1"/>
</dbReference>
<evidence type="ECO:0000256" key="4">
    <source>
        <dbReference type="ARBA" id="ARBA00022824"/>
    </source>
</evidence>
<dbReference type="GO" id="GO:0005789">
    <property type="term" value="C:endoplasmic reticulum membrane"/>
    <property type="evidence" value="ECO:0007669"/>
    <property type="project" value="UniProtKB-SubCell"/>
</dbReference>
<protein>
    <submittedName>
        <fullName evidence="10">5234_t:CDS:1</fullName>
    </submittedName>
</protein>
<reference evidence="10" key="1">
    <citation type="submission" date="2021-06" db="EMBL/GenBank/DDBJ databases">
        <authorList>
            <person name="Kallberg Y."/>
            <person name="Tangrot J."/>
            <person name="Rosling A."/>
        </authorList>
    </citation>
    <scope>NUCLEOTIDE SEQUENCE</scope>
    <source>
        <strain evidence="10">UK204</strain>
    </source>
</reference>
<keyword evidence="6 9" id="KW-1133">Transmembrane helix</keyword>
<dbReference type="EMBL" id="CAJVPQ010000466">
    <property type="protein sequence ID" value="CAG8483858.1"/>
    <property type="molecule type" value="Genomic_DNA"/>
</dbReference>
<dbReference type="InterPro" id="IPR018943">
    <property type="entry name" value="Oligosaccaryltransferase"/>
</dbReference>
<evidence type="ECO:0000256" key="1">
    <source>
        <dbReference type="ARBA" id="ARBA00004643"/>
    </source>
</evidence>
<accession>A0A9N8WDS1</accession>
<evidence type="ECO:0000313" key="11">
    <source>
        <dbReference type="Proteomes" id="UP000789570"/>
    </source>
</evidence>
<feature type="compositionally biased region" description="Basic and acidic residues" evidence="8">
    <location>
        <begin position="40"/>
        <end position="69"/>
    </location>
</feature>
<dbReference type="OrthoDB" id="2410370at2759"/>
<keyword evidence="3 9" id="KW-0812">Transmembrane</keyword>
<dbReference type="InterPro" id="IPR036330">
    <property type="entry name" value="Ost4p_sf"/>
</dbReference>
<keyword evidence="5" id="KW-0735">Signal-anchor</keyword>
<dbReference type="AlphaFoldDB" id="A0A9N8WDS1"/>
<feature type="transmembrane region" description="Helical" evidence="9">
    <location>
        <begin position="6"/>
        <end position="30"/>
    </location>
</feature>
<dbReference type="Proteomes" id="UP000789570">
    <property type="component" value="Unassembled WGS sequence"/>
</dbReference>
<feature type="region of interest" description="Disordered" evidence="8">
    <location>
        <begin position="33"/>
        <end position="76"/>
    </location>
</feature>
<proteinExistence type="inferred from homology"/>
<evidence type="ECO:0000256" key="9">
    <source>
        <dbReference type="SAM" id="Phobius"/>
    </source>
</evidence>
<dbReference type="Pfam" id="PF10215">
    <property type="entry name" value="Ost4"/>
    <property type="match status" value="1"/>
</dbReference>